<keyword evidence="3" id="KW-1185">Reference proteome</keyword>
<proteinExistence type="predicted"/>
<organism evidence="2 3">
    <name type="scientific">Roseisolibacter agri</name>
    <dbReference type="NCBI Taxonomy" id="2014610"/>
    <lineage>
        <taxon>Bacteria</taxon>
        <taxon>Pseudomonadati</taxon>
        <taxon>Gemmatimonadota</taxon>
        <taxon>Gemmatimonadia</taxon>
        <taxon>Gemmatimonadales</taxon>
        <taxon>Gemmatimonadaceae</taxon>
        <taxon>Roseisolibacter</taxon>
    </lineage>
</organism>
<dbReference type="Proteomes" id="UP001161325">
    <property type="component" value="Unassembled WGS sequence"/>
</dbReference>
<reference evidence="2" key="1">
    <citation type="submission" date="2022-08" db="EMBL/GenBank/DDBJ databases">
        <title>Draft genome sequencing of Roseisolibacter agri AW1220.</title>
        <authorList>
            <person name="Tobiishi Y."/>
            <person name="Tonouchi A."/>
        </authorList>
    </citation>
    <scope>NUCLEOTIDE SEQUENCE</scope>
    <source>
        <strain evidence="2">AW1220</strain>
    </source>
</reference>
<comment type="caution">
    <text evidence="2">The sequence shown here is derived from an EMBL/GenBank/DDBJ whole genome shotgun (WGS) entry which is preliminary data.</text>
</comment>
<feature type="domain" description="HTH cro/C1-type" evidence="1">
    <location>
        <begin position="20"/>
        <end position="72"/>
    </location>
</feature>
<dbReference type="InterPro" id="IPR010982">
    <property type="entry name" value="Lambda_DNA-bd_dom_sf"/>
</dbReference>
<name>A0AA37QKJ6_9BACT</name>
<dbReference type="Pfam" id="PF01381">
    <property type="entry name" value="HTH_3"/>
    <property type="match status" value="1"/>
</dbReference>
<dbReference type="SMART" id="SM00530">
    <property type="entry name" value="HTH_XRE"/>
    <property type="match status" value="1"/>
</dbReference>
<evidence type="ECO:0000313" key="3">
    <source>
        <dbReference type="Proteomes" id="UP001161325"/>
    </source>
</evidence>
<sequence length="109" mass="11945">MLSFGHTSPDELSGILAQRVRARRLEHAWSREELSARSGVALATLRKFEETGSISLGRLLRLLDALGALDEMARVLAPANPTRGVGAFEAFEAAVPRQRGRTTRPPRQP</sequence>
<evidence type="ECO:0000313" key="2">
    <source>
        <dbReference type="EMBL" id="GLC28245.1"/>
    </source>
</evidence>
<dbReference type="PROSITE" id="PS50943">
    <property type="entry name" value="HTH_CROC1"/>
    <property type="match status" value="1"/>
</dbReference>
<protein>
    <recommendedName>
        <fullName evidence="1">HTH cro/C1-type domain-containing protein</fullName>
    </recommendedName>
</protein>
<dbReference type="CDD" id="cd00093">
    <property type="entry name" value="HTH_XRE"/>
    <property type="match status" value="1"/>
</dbReference>
<dbReference type="GO" id="GO:0003677">
    <property type="term" value="F:DNA binding"/>
    <property type="evidence" value="ECO:0007669"/>
    <property type="project" value="InterPro"/>
</dbReference>
<dbReference type="InterPro" id="IPR001387">
    <property type="entry name" value="Cro/C1-type_HTH"/>
</dbReference>
<gene>
    <name evidence="2" type="ORF">rosag_47580</name>
</gene>
<evidence type="ECO:0000259" key="1">
    <source>
        <dbReference type="PROSITE" id="PS50943"/>
    </source>
</evidence>
<dbReference type="SUPFAM" id="SSF47413">
    <property type="entry name" value="lambda repressor-like DNA-binding domains"/>
    <property type="match status" value="1"/>
</dbReference>
<dbReference type="EMBL" id="BRXS01000008">
    <property type="protein sequence ID" value="GLC28245.1"/>
    <property type="molecule type" value="Genomic_DNA"/>
</dbReference>
<dbReference type="Gene3D" id="1.10.260.40">
    <property type="entry name" value="lambda repressor-like DNA-binding domains"/>
    <property type="match status" value="1"/>
</dbReference>
<accession>A0AA37QKJ6</accession>
<dbReference type="AlphaFoldDB" id="A0AA37QKJ6"/>